<organism evidence="1 2">
    <name type="scientific">Anaeramoeba flamelloides</name>
    <dbReference type="NCBI Taxonomy" id="1746091"/>
    <lineage>
        <taxon>Eukaryota</taxon>
        <taxon>Metamonada</taxon>
        <taxon>Anaeramoebidae</taxon>
        <taxon>Anaeramoeba</taxon>
    </lineage>
</organism>
<gene>
    <name evidence="1" type="ORF">M0812_22943</name>
</gene>
<dbReference type="GO" id="GO:0000307">
    <property type="term" value="C:cyclin-dependent protein kinase holoenzyme complex"/>
    <property type="evidence" value="ECO:0007669"/>
    <property type="project" value="TreeGrafter"/>
</dbReference>
<dbReference type="InterPro" id="IPR036915">
    <property type="entry name" value="Cyclin-like_sf"/>
</dbReference>
<dbReference type="Proteomes" id="UP001146793">
    <property type="component" value="Unassembled WGS sequence"/>
</dbReference>
<dbReference type="SUPFAM" id="SSF47954">
    <property type="entry name" value="Cyclin-like"/>
    <property type="match status" value="1"/>
</dbReference>
<dbReference type="Gene3D" id="1.10.472.10">
    <property type="entry name" value="Cyclin-like"/>
    <property type="match status" value="1"/>
</dbReference>
<evidence type="ECO:0000313" key="2">
    <source>
        <dbReference type="Proteomes" id="UP001146793"/>
    </source>
</evidence>
<name>A0AAV7YJJ2_9EUKA</name>
<dbReference type="PANTHER" id="PTHR15615:SF108">
    <property type="entry name" value="PROTEIN CNPPD1"/>
    <property type="match status" value="1"/>
</dbReference>
<comment type="caution">
    <text evidence="1">The sequence shown here is derived from an EMBL/GenBank/DDBJ whole genome shotgun (WGS) entry which is preliminary data.</text>
</comment>
<dbReference type="EMBL" id="JANTQA010000051">
    <property type="protein sequence ID" value="KAJ3429943.1"/>
    <property type="molecule type" value="Genomic_DNA"/>
</dbReference>
<evidence type="ECO:0000313" key="1">
    <source>
        <dbReference type="EMBL" id="KAJ3429943.1"/>
    </source>
</evidence>
<dbReference type="GO" id="GO:0016538">
    <property type="term" value="F:cyclin-dependent protein serine/threonine kinase regulator activity"/>
    <property type="evidence" value="ECO:0007669"/>
    <property type="project" value="TreeGrafter"/>
</dbReference>
<protein>
    <recommendedName>
        <fullName evidence="3">Cyclin</fullName>
    </recommendedName>
</protein>
<proteinExistence type="predicted"/>
<reference evidence="1" key="1">
    <citation type="submission" date="2022-08" db="EMBL/GenBank/DDBJ databases">
        <title>Novel sulphate-reducing endosymbionts in the free-living metamonad Anaeramoeba.</title>
        <authorList>
            <person name="Jerlstrom-Hultqvist J."/>
            <person name="Cepicka I."/>
            <person name="Gallot-Lavallee L."/>
            <person name="Salas-Leiva D."/>
            <person name="Curtis B.A."/>
            <person name="Zahonova K."/>
            <person name="Pipaliya S."/>
            <person name="Dacks J."/>
            <person name="Roger A.J."/>
        </authorList>
    </citation>
    <scope>NUCLEOTIDE SEQUENCE</scope>
    <source>
        <strain evidence="1">Busselton2</strain>
    </source>
</reference>
<accession>A0AAV7YJJ2</accession>
<dbReference type="AlphaFoldDB" id="A0AAV7YJJ2"/>
<evidence type="ECO:0008006" key="3">
    <source>
        <dbReference type="Google" id="ProtNLM"/>
    </source>
</evidence>
<dbReference type="PANTHER" id="PTHR15615">
    <property type="match status" value="1"/>
</dbReference>
<dbReference type="GO" id="GO:0005634">
    <property type="term" value="C:nucleus"/>
    <property type="evidence" value="ECO:0007669"/>
    <property type="project" value="TreeGrafter"/>
</dbReference>
<sequence>MNNLCGLTQTLIEFWVDFVKPTELNERNNTPEHLQIFENSSCNLNSINATISKIFCSCPNSYESFVHSVEMVRRIIVLNKDLAITPKNCINFLITSIMVSSKFCDDVCYDNQSYAQIFGISLELINQLEVAFLFSINWNLVLEEGEFEDTLDIIYNRQYGLFYPDGIQNSERVTLTELSTSPTTTTKNLNERILGSELNREFDWKPQEESEITNISPTIIKRNSTNSTNSNQVSSKEKIRLVAHNYFENDYQPFSDRSKYVSSSSYSSSPFSSSPFTDEEQKFLMKTGNYPNEEIFNQINYHPNHDLNDDIDNVFNNYDHKISRKREIPKKYFKDQNLSKNRIKNLNYSKTNHINVSNQYY</sequence>
<dbReference type="InterPro" id="IPR013922">
    <property type="entry name" value="Cyclin_PHO80-like"/>
</dbReference>
<dbReference type="Pfam" id="PF08613">
    <property type="entry name" value="Cyclin"/>
    <property type="match status" value="1"/>
</dbReference>
<dbReference type="GO" id="GO:0019901">
    <property type="term" value="F:protein kinase binding"/>
    <property type="evidence" value="ECO:0007669"/>
    <property type="project" value="InterPro"/>
</dbReference>